<evidence type="ECO:0000256" key="5">
    <source>
        <dbReference type="ARBA" id="ARBA00022723"/>
    </source>
</evidence>
<comment type="caution">
    <text evidence="15">The sequence shown here is derived from an EMBL/GenBank/DDBJ whole genome shotgun (WGS) entry which is preliminary data.</text>
</comment>
<evidence type="ECO:0000313" key="16">
    <source>
        <dbReference type="Proteomes" id="UP000766486"/>
    </source>
</evidence>
<sequence length="1190" mass="135888">MDPDSSIEVDSDSSVLEEDLSKTVTKKVTYVKETVPGLEQFLNRPHAYIGSTARTSQWMWVFNKEARGMEYRKISYVPGICKLFDDILMNAVEIKKATEKLSYIKVMIDKAKGEICVENDGQGIPVEMHTEETYLPEIIIGHLLSDSALDGDQQGTYPVINTWRLKVCNAFSREFTVEIHDQKNGKQYKQRWVENMVKSRRPEITNGTTSDMTRVTFQPDFSRLHMPNGIDDDLECLLYRRAYDIVGTVPGIEVFLNNEHIDLDFMTYCKMYADSIASKRSAREGSPSSWNIILEDRKCLGGWEIAVAPSDGSFQQVSFVNSFATTNGGTHVNHIADQITTHLFNNLPTDEKTYVSDQSFIKNQLFIFINCWIQNPTFDSLERAELTTKIRHLGSECILSEAFLKKIAASEILKNAVEVGKTEAMKEKCTSAETTRSHVGNSKLVDAHFAGTERSHECTLILADGDSANGLAMYGRALLDQDRLGILPLPYHLPNVRNIFKRLIYENEEVQALKEALGLERKKSYSSTKGLRYGHIWLCSDRDEEGSLFKGLIINFFLVEFPSLLQIPNFFHEFITPAVIAWQGRNLTRPRKRESFFSLPQFEEWKAAHASEMSLWNHKYLKGLGASSCEDATYYFTDLDKHLKTFEVMRPDEAKLVELVFSKKKADMRKEWLGNYTPGGYVDRTKKSISFGNFISNELILSSIDTTIRSIPCVLDGLTPGQRKVLFAVFKKNLTAEQRVIELAGYVSEQTGYDESETSLHETIIGLAHTFVGSNNVNCLEPYGNSGSRLAGGSDAASPRYLSTRLSSWTRKIFSALDDPSLKMCERLGKETEPEVYAPVIPMILVNGANGIGTGWSTSIPNYNPAEIVQNLKRRMGRLGDADGEEAEFKPMEPWYRYWKGVVKLAGPNRFETNGTLQWDGGSKVVITELPIHVWTDDFRAHLEELISGSNGTPIVKEYRELGDHKTVHFEIQLHEAIAEDLSQQDLQELFKLNKQVKTPNLVAFNRAGQIHKYQTVEEILEEYYTFRLDMYTKRKRYFLSQHEMDYKKLENQARFISEIIRGELLGKTRNKQAMIDQLRQRNYDSILRCRGESDSGMIGYSLETSRQQDRNEIASNFNYLLNMPIWSLSQERLNELDEAIKEKKAEHDALQALSEKDMWCQDLDDFLVEWDMQSMEDSEVGWHPKRIDN</sequence>
<evidence type="ECO:0000256" key="11">
    <source>
        <dbReference type="ARBA" id="ARBA00023235"/>
    </source>
</evidence>
<dbReference type="Gene3D" id="3.40.50.670">
    <property type="match status" value="1"/>
</dbReference>
<keyword evidence="10 12" id="KW-0238">DNA-binding</keyword>
<feature type="domain" description="Topo IIA-type catalytic" evidence="14">
    <location>
        <begin position="711"/>
        <end position="1164"/>
    </location>
</feature>
<dbReference type="InterPro" id="IPR013760">
    <property type="entry name" value="Topo_IIA-like_dom_sf"/>
</dbReference>
<dbReference type="EC" id="5.6.2.2" evidence="13"/>
<comment type="function">
    <text evidence="13">Control of topological states of DNA by transient breakage and subsequent rejoining of DNA strands. Topoisomerase II makes double-strand breaks.</text>
</comment>
<evidence type="ECO:0000313" key="15">
    <source>
        <dbReference type="EMBL" id="VUC27550.1"/>
    </source>
</evidence>
<evidence type="ECO:0000259" key="14">
    <source>
        <dbReference type="PROSITE" id="PS52040"/>
    </source>
</evidence>
<evidence type="ECO:0000256" key="6">
    <source>
        <dbReference type="ARBA" id="ARBA00022741"/>
    </source>
</evidence>
<dbReference type="EMBL" id="CABFNS010000771">
    <property type="protein sequence ID" value="VUC27550.1"/>
    <property type="molecule type" value="Genomic_DNA"/>
</dbReference>
<dbReference type="Pfam" id="PF16898">
    <property type="entry name" value="TOPRIM_C"/>
    <property type="match status" value="1"/>
</dbReference>
<dbReference type="Gene3D" id="3.90.199.10">
    <property type="entry name" value="Topoisomerase II, domain 5"/>
    <property type="match status" value="1"/>
</dbReference>
<keyword evidence="16" id="KW-1185">Reference proteome</keyword>
<accession>A0ABY6UBH6</accession>
<dbReference type="Gene3D" id="3.30.1360.40">
    <property type="match status" value="1"/>
</dbReference>
<keyword evidence="9 12" id="KW-0799">Topoisomerase</keyword>
<keyword evidence="11 12" id="KW-0413">Isomerase</keyword>
<evidence type="ECO:0000256" key="7">
    <source>
        <dbReference type="ARBA" id="ARBA00022840"/>
    </source>
</evidence>
<dbReference type="SMART" id="SM00434">
    <property type="entry name" value="TOP4c"/>
    <property type="match status" value="1"/>
</dbReference>
<comment type="subunit">
    <text evidence="13">Homodimer.</text>
</comment>
<keyword evidence="6 13" id="KW-0547">Nucleotide-binding</keyword>
<dbReference type="SUPFAM" id="SSF55874">
    <property type="entry name" value="ATPase domain of HSP90 chaperone/DNA topoisomerase II/histidine kinase"/>
    <property type="match status" value="1"/>
</dbReference>
<feature type="active site" description="O-(5'-phospho-DNA)-tyrosine intermediate" evidence="12">
    <location>
        <position position="801"/>
    </location>
</feature>
<dbReference type="Proteomes" id="UP000766486">
    <property type="component" value="Unassembled WGS sequence"/>
</dbReference>
<dbReference type="PROSITE" id="PS52040">
    <property type="entry name" value="TOPO_IIA"/>
    <property type="match status" value="1"/>
</dbReference>
<keyword evidence="5" id="KW-0479">Metal-binding</keyword>
<name>A0ABY6UBH6_BIOOC</name>
<dbReference type="InterPro" id="IPR001241">
    <property type="entry name" value="Topo_IIA"/>
</dbReference>
<comment type="catalytic activity">
    <reaction evidence="1 12 13">
        <text>ATP-dependent breakage, passage and rejoining of double-stranded DNA.</text>
        <dbReference type="EC" id="5.6.2.2"/>
    </reaction>
</comment>
<evidence type="ECO:0000256" key="9">
    <source>
        <dbReference type="ARBA" id="ARBA00023029"/>
    </source>
</evidence>
<evidence type="ECO:0000256" key="4">
    <source>
        <dbReference type="ARBA" id="ARBA00011080"/>
    </source>
</evidence>
<comment type="cofactor">
    <cofactor evidence="2">
        <name>Ca(2+)</name>
        <dbReference type="ChEBI" id="CHEBI:29108"/>
    </cofactor>
</comment>
<dbReference type="PANTHER" id="PTHR10169:SF38">
    <property type="entry name" value="DNA TOPOISOMERASE 2"/>
    <property type="match status" value="1"/>
</dbReference>
<dbReference type="Pfam" id="PF00521">
    <property type="entry name" value="DNA_topoisoIV"/>
    <property type="match status" value="1"/>
</dbReference>
<dbReference type="SUPFAM" id="SSF54211">
    <property type="entry name" value="Ribosomal protein S5 domain 2-like"/>
    <property type="match status" value="1"/>
</dbReference>
<dbReference type="InterPro" id="IPR031660">
    <property type="entry name" value="TOPRIM_C"/>
</dbReference>
<dbReference type="Pfam" id="PF00204">
    <property type="entry name" value="DNA_gyraseB"/>
    <property type="match status" value="1"/>
</dbReference>
<evidence type="ECO:0000256" key="3">
    <source>
        <dbReference type="ARBA" id="ARBA00001946"/>
    </source>
</evidence>
<dbReference type="PANTHER" id="PTHR10169">
    <property type="entry name" value="DNA TOPOISOMERASE/GYRASE"/>
    <property type="match status" value="1"/>
</dbReference>
<dbReference type="SUPFAM" id="SSF56719">
    <property type="entry name" value="Type II DNA topoisomerase"/>
    <property type="match status" value="1"/>
</dbReference>
<evidence type="ECO:0000256" key="8">
    <source>
        <dbReference type="ARBA" id="ARBA00022842"/>
    </source>
</evidence>
<dbReference type="Gene3D" id="3.30.230.10">
    <property type="match status" value="1"/>
</dbReference>
<dbReference type="InterPro" id="IPR050634">
    <property type="entry name" value="DNA_Topoisomerase_II"/>
</dbReference>
<dbReference type="InterPro" id="IPR013758">
    <property type="entry name" value="Topo_IIA_A/C_ab"/>
</dbReference>
<dbReference type="PRINTS" id="PR00418">
    <property type="entry name" value="TPI2FAMILY"/>
</dbReference>
<comment type="similarity">
    <text evidence="4 13">Belongs to the type II topoisomerase family.</text>
</comment>
<dbReference type="InterPro" id="IPR013506">
    <property type="entry name" value="Topo_IIA_bsu_dom2"/>
</dbReference>
<keyword evidence="8" id="KW-0460">Magnesium</keyword>
<evidence type="ECO:0000256" key="10">
    <source>
        <dbReference type="ARBA" id="ARBA00023125"/>
    </source>
</evidence>
<evidence type="ECO:0000256" key="1">
    <source>
        <dbReference type="ARBA" id="ARBA00000185"/>
    </source>
</evidence>
<organism evidence="15 16">
    <name type="scientific">Bionectria ochroleuca</name>
    <name type="common">Gliocladium roseum</name>
    <dbReference type="NCBI Taxonomy" id="29856"/>
    <lineage>
        <taxon>Eukaryota</taxon>
        <taxon>Fungi</taxon>
        <taxon>Dikarya</taxon>
        <taxon>Ascomycota</taxon>
        <taxon>Pezizomycotina</taxon>
        <taxon>Sordariomycetes</taxon>
        <taxon>Hypocreomycetidae</taxon>
        <taxon>Hypocreales</taxon>
        <taxon>Bionectriaceae</taxon>
        <taxon>Clonostachys</taxon>
    </lineage>
</organism>
<evidence type="ECO:0000256" key="12">
    <source>
        <dbReference type="PROSITE-ProRule" id="PRU01384"/>
    </source>
</evidence>
<dbReference type="PRINTS" id="PR01158">
    <property type="entry name" value="TOPISMRASEII"/>
</dbReference>
<evidence type="ECO:0000256" key="13">
    <source>
        <dbReference type="RuleBase" id="RU362094"/>
    </source>
</evidence>
<dbReference type="CDD" id="cd03481">
    <property type="entry name" value="TopoIIA_Trans_ScTopoIIA"/>
    <property type="match status" value="1"/>
</dbReference>
<proteinExistence type="inferred from homology"/>
<keyword evidence="7 13" id="KW-0067">ATP-binding</keyword>
<dbReference type="InterPro" id="IPR002205">
    <property type="entry name" value="Topo_IIA_dom_A"/>
</dbReference>
<dbReference type="InterPro" id="IPR020568">
    <property type="entry name" value="Ribosomal_Su5_D2-typ_SF"/>
</dbReference>
<evidence type="ECO:0000256" key="2">
    <source>
        <dbReference type="ARBA" id="ARBA00001913"/>
    </source>
</evidence>
<dbReference type="Gene3D" id="3.30.1490.30">
    <property type="match status" value="1"/>
</dbReference>
<dbReference type="Gene3D" id="3.30.565.10">
    <property type="entry name" value="Histidine kinase-like ATPase, C-terminal domain"/>
    <property type="match status" value="1"/>
</dbReference>
<dbReference type="Gene3D" id="1.10.268.10">
    <property type="entry name" value="Topoisomerase, domain 3"/>
    <property type="match status" value="1"/>
</dbReference>
<dbReference type="InterPro" id="IPR013759">
    <property type="entry name" value="Topo_IIA_B_C"/>
</dbReference>
<reference evidence="15 16" key="1">
    <citation type="submission" date="2019-06" db="EMBL/GenBank/DDBJ databases">
        <authorList>
            <person name="Broberg M."/>
        </authorList>
    </citation>
    <scope>NUCLEOTIDE SEQUENCE [LARGE SCALE GENOMIC DNA]</scope>
</reference>
<dbReference type="InterPro" id="IPR001154">
    <property type="entry name" value="TopoII_euk"/>
</dbReference>
<dbReference type="InterPro" id="IPR014721">
    <property type="entry name" value="Ribsml_uS5_D2-typ_fold_subgr"/>
</dbReference>
<dbReference type="SMART" id="SM00433">
    <property type="entry name" value="TOP2c"/>
    <property type="match status" value="1"/>
</dbReference>
<protein>
    <recommendedName>
        <fullName evidence="13">DNA topoisomerase 2</fullName>
        <ecNumber evidence="13">5.6.2.2</ecNumber>
    </recommendedName>
</protein>
<dbReference type="InterPro" id="IPR036890">
    <property type="entry name" value="HATPase_C_sf"/>
</dbReference>
<dbReference type="InterPro" id="IPR013757">
    <property type="entry name" value="Topo_IIA_A_a_sf"/>
</dbReference>
<comment type="cofactor">
    <cofactor evidence="3">
        <name>Mg(2+)</name>
        <dbReference type="ChEBI" id="CHEBI:18420"/>
    </cofactor>
</comment>
<gene>
    <name evidence="15" type="ORF">CLO192961_LOCUS214454</name>
</gene>